<dbReference type="EMBL" id="CU207211">
    <property type="protein sequence ID" value="CAL61314.1"/>
    <property type="molecule type" value="Genomic_DNA"/>
</dbReference>
<dbReference type="GO" id="GO:0008830">
    <property type="term" value="F:dTDP-4-dehydrorhamnose 3,5-epimerase activity"/>
    <property type="evidence" value="ECO:0007669"/>
    <property type="project" value="UniProtKB-EC"/>
</dbReference>
<dbReference type="eggNOG" id="COG1898">
    <property type="taxonomic scope" value="Bacteria"/>
</dbReference>
<keyword evidence="1" id="KW-0413">Isomerase</keyword>
<dbReference type="AlphaFoldDB" id="A4G477"/>
<dbReference type="Proteomes" id="UP000006697">
    <property type="component" value="Chromosome"/>
</dbReference>
<evidence type="ECO:0000313" key="2">
    <source>
        <dbReference type="Proteomes" id="UP000006697"/>
    </source>
</evidence>
<dbReference type="EC" id="5.1.3.13" evidence="1"/>
<keyword evidence="2" id="KW-1185">Reference proteome</keyword>
<evidence type="ECO:0000313" key="1">
    <source>
        <dbReference type="EMBL" id="CAL61314.1"/>
    </source>
</evidence>
<dbReference type="KEGG" id="har:HEAR1135"/>
<dbReference type="InterPro" id="IPR011051">
    <property type="entry name" value="RmlC_Cupin_sf"/>
</dbReference>
<proteinExistence type="predicted"/>
<accession>A4G477</accession>
<reference evidence="1 2" key="1">
    <citation type="journal article" date="2007" name="PLoS Genet.">
        <title>A tale of two oxidation states: bacterial colonization of arsenic-rich environments.</title>
        <authorList>
            <person name="Muller D."/>
            <person name="Medigue C."/>
            <person name="Koechler S."/>
            <person name="Barbe V."/>
            <person name="Barakat M."/>
            <person name="Talla E."/>
            <person name="Bonnefoy V."/>
            <person name="Krin E."/>
            <person name="Arsene-Ploetze F."/>
            <person name="Carapito C."/>
            <person name="Chandler M."/>
            <person name="Cournoyer B."/>
            <person name="Cruveiller S."/>
            <person name="Dossat C."/>
            <person name="Duval S."/>
            <person name="Heymann M."/>
            <person name="Leize E."/>
            <person name="Lieutaud A."/>
            <person name="Lievremont D."/>
            <person name="Makita Y."/>
            <person name="Mangenot S."/>
            <person name="Nitschke W."/>
            <person name="Ortet P."/>
            <person name="Perdrial N."/>
            <person name="Schoepp B."/>
            <person name="Siguier N."/>
            <person name="Simeonova D.D."/>
            <person name="Rouy Z."/>
            <person name="Segurens B."/>
            <person name="Turlin E."/>
            <person name="Vallenet D."/>
            <person name="Van Dorsselaer A."/>
            <person name="Weiss S."/>
            <person name="Weissenbach J."/>
            <person name="Lett M.C."/>
            <person name="Danchin A."/>
            <person name="Bertin P.N."/>
        </authorList>
    </citation>
    <scope>NUCLEOTIDE SEQUENCE [LARGE SCALE GENOMIC DNA]</scope>
    <source>
        <strain evidence="2">ULPAs1</strain>
    </source>
</reference>
<name>A4G477_HERAR</name>
<gene>
    <name evidence="1" type="ordered locus">HEAR1135</name>
</gene>
<protein>
    <submittedName>
        <fullName evidence="1">dTDP-4-dehydrorhamnose 3,5-epimerase</fullName>
        <ecNumber evidence="1">5.1.3.13</ecNumber>
    </submittedName>
</protein>
<dbReference type="InterPro" id="IPR014710">
    <property type="entry name" value="RmlC-like_jellyroll"/>
</dbReference>
<dbReference type="HOGENOM" id="CLU_090940_3_0_4"/>
<dbReference type="Gene3D" id="2.60.120.10">
    <property type="entry name" value="Jelly Rolls"/>
    <property type="match status" value="1"/>
</dbReference>
<organism evidence="1 2">
    <name type="scientific">Herminiimonas arsenicoxydans</name>
    <dbReference type="NCBI Taxonomy" id="204773"/>
    <lineage>
        <taxon>Bacteria</taxon>
        <taxon>Pseudomonadati</taxon>
        <taxon>Pseudomonadota</taxon>
        <taxon>Betaproteobacteria</taxon>
        <taxon>Burkholderiales</taxon>
        <taxon>Oxalobacteraceae</taxon>
        <taxon>Herminiimonas</taxon>
    </lineage>
</organism>
<dbReference type="STRING" id="204773.HEAR1135"/>
<sequence>MGAISLDHILVTPLARITVEGGDVLHAIKHSDSGYVDFGEAYFSWVAMGAIKAWKRHTRMTMNIVVPVGQVRFVFHLGGEDSFRIEEIGVEHYARITVPPGIWFGFQGMAEPQSLVLNIADIPHDPSEVERATLSHNNYAWK</sequence>
<dbReference type="SUPFAM" id="SSF51182">
    <property type="entry name" value="RmlC-like cupins"/>
    <property type="match status" value="1"/>
</dbReference>